<dbReference type="HOGENOM" id="CLU_2023676_0_0_11"/>
<dbReference type="Gene3D" id="3.10.590.10">
    <property type="entry name" value="ph1033 like domains"/>
    <property type="match status" value="1"/>
</dbReference>
<accession>W5WK71</accession>
<dbReference type="EMBL" id="CP007155">
    <property type="protein sequence ID" value="AHH98579.1"/>
    <property type="molecule type" value="Genomic_DNA"/>
</dbReference>
<evidence type="ECO:0000313" key="3">
    <source>
        <dbReference type="Proteomes" id="UP000019225"/>
    </source>
</evidence>
<dbReference type="KEGG" id="kal:KALB_5217"/>
<evidence type="ECO:0000256" key="1">
    <source>
        <dbReference type="SAM" id="MobiDB-lite"/>
    </source>
</evidence>
<gene>
    <name evidence="2" type="ORF">KALB_5217</name>
</gene>
<reference evidence="2 3" key="1">
    <citation type="journal article" date="2014" name="BMC Genomics">
        <title>Complete genome sequence of producer of the glycopeptide antibiotic Aculeximycin Kutzneria albida DSM 43870T, a representative of minor genus of Pseudonocardiaceae.</title>
        <authorList>
            <person name="Rebets Y."/>
            <person name="Tokovenko B."/>
            <person name="Lushchyk I."/>
            <person name="Ruckert C."/>
            <person name="Zaburannyi N."/>
            <person name="Bechthold A."/>
            <person name="Kalinowski J."/>
            <person name="Luzhetskyy A."/>
        </authorList>
    </citation>
    <scope>NUCLEOTIDE SEQUENCE [LARGE SCALE GENOMIC DNA]</scope>
    <source>
        <strain evidence="2">DSM 43870</strain>
    </source>
</reference>
<proteinExistence type="predicted"/>
<dbReference type="Proteomes" id="UP000019225">
    <property type="component" value="Chromosome"/>
</dbReference>
<evidence type="ECO:0008006" key="4">
    <source>
        <dbReference type="Google" id="ProtNLM"/>
    </source>
</evidence>
<organism evidence="2 3">
    <name type="scientific">Kutzneria albida DSM 43870</name>
    <dbReference type="NCBI Taxonomy" id="1449976"/>
    <lineage>
        <taxon>Bacteria</taxon>
        <taxon>Bacillati</taxon>
        <taxon>Actinomycetota</taxon>
        <taxon>Actinomycetes</taxon>
        <taxon>Pseudonocardiales</taxon>
        <taxon>Pseudonocardiaceae</taxon>
        <taxon>Kutzneria</taxon>
    </lineage>
</organism>
<dbReference type="InterPro" id="IPR015947">
    <property type="entry name" value="PUA-like_sf"/>
</dbReference>
<feature type="region of interest" description="Disordered" evidence="1">
    <location>
        <begin position="86"/>
        <end position="122"/>
    </location>
</feature>
<sequence>MTSAAYPTTEYDSYWTTRPEQKTAIGIRFDRYLFDAPITRQSLKSHPVLENAVVMRMPGYGAVIPLQPEEWQAICALAEYRGQNTLPGQREPVVSSRPLGAAPAESTTGVRSGPRPITFPEA</sequence>
<evidence type="ECO:0000313" key="2">
    <source>
        <dbReference type="EMBL" id="AHH98579.1"/>
    </source>
</evidence>
<name>W5WK71_9PSEU</name>
<keyword evidence="3" id="KW-1185">Reference proteome</keyword>
<dbReference type="SUPFAM" id="SSF88697">
    <property type="entry name" value="PUA domain-like"/>
    <property type="match status" value="1"/>
</dbReference>
<dbReference type="AlphaFoldDB" id="W5WK71"/>
<protein>
    <recommendedName>
        <fullName evidence="4">EVE domain-containing protein</fullName>
    </recommendedName>
</protein>